<dbReference type="OrthoDB" id="9815441at2"/>
<dbReference type="Proteomes" id="UP000264589">
    <property type="component" value="Unassembled WGS sequence"/>
</dbReference>
<dbReference type="RefSeq" id="WP_116390465.1">
    <property type="nucleotide sequence ID" value="NZ_QUQO01000001.1"/>
</dbReference>
<feature type="transmembrane region" description="Helical" evidence="1">
    <location>
        <begin position="6"/>
        <end position="23"/>
    </location>
</feature>
<evidence type="ECO:0000313" key="4">
    <source>
        <dbReference type="Proteomes" id="UP000264589"/>
    </source>
</evidence>
<dbReference type="Gene3D" id="3.40.50.1820">
    <property type="entry name" value="alpha/beta hydrolase"/>
    <property type="match status" value="1"/>
</dbReference>
<evidence type="ECO:0000259" key="2">
    <source>
        <dbReference type="Pfam" id="PF00561"/>
    </source>
</evidence>
<proteinExistence type="predicted"/>
<dbReference type="InterPro" id="IPR000073">
    <property type="entry name" value="AB_hydrolase_1"/>
</dbReference>
<dbReference type="PANTHER" id="PTHR43798:SF33">
    <property type="entry name" value="HYDROLASE, PUTATIVE (AFU_ORTHOLOGUE AFUA_2G14860)-RELATED"/>
    <property type="match status" value="1"/>
</dbReference>
<name>A0A371REF9_9PROT</name>
<feature type="domain" description="AB hydrolase-1" evidence="2">
    <location>
        <begin position="61"/>
        <end position="301"/>
    </location>
</feature>
<keyword evidence="1" id="KW-0812">Transmembrane</keyword>
<comment type="caution">
    <text evidence="3">The sequence shown here is derived from an EMBL/GenBank/DDBJ whole genome shotgun (WGS) entry which is preliminary data.</text>
</comment>
<reference evidence="3 4" key="1">
    <citation type="submission" date="2018-08" db="EMBL/GenBank/DDBJ databases">
        <title>Parvularcula sp. SM1705, isolated from surface water of the South Sea China.</title>
        <authorList>
            <person name="Sun L."/>
        </authorList>
    </citation>
    <scope>NUCLEOTIDE SEQUENCE [LARGE SCALE GENOMIC DNA]</scope>
    <source>
        <strain evidence="3 4">SM1705</strain>
    </source>
</reference>
<organism evidence="3 4">
    <name type="scientific">Parvularcula marina</name>
    <dbReference type="NCBI Taxonomy" id="2292771"/>
    <lineage>
        <taxon>Bacteria</taxon>
        <taxon>Pseudomonadati</taxon>
        <taxon>Pseudomonadota</taxon>
        <taxon>Alphaproteobacteria</taxon>
        <taxon>Parvularculales</taxon>
        <taxon>Parvularculaceae</taxon>
        <taxon>Parvularcula</taxon>
    </lineage>
</organism>
<evidence type="ECO:0000313" key="3">
    <source>
        <dbReference type="EMBL" id="RFB03837.1"/>
    </source>
</evidence>
<keyword evidence="1" id="KW-1133">Transmembrane helix</keyword>
<dbReference type="EMBL" id="QUQO01000001">
    <property type="protein sequence ID" value="RFB03837.1"/>
    <property type="molecule type" value="Genomic_DNA"/>
</dbReference>
<evidence type="ECO:0000256" key="1">
    <source>
        <dbReference type="SAM" id="Phobius"/>
    </source>
</evidence>
<dbReference type="Pfam" id="PF00561">
    <property type="entry name" value="Abhydrolase_1"/>
    <property type="match status" value="1"/>
</dbReference>
<keyword evidence="4" id="KW-1185">Reference proteome</keyword>
<gene>
    <name evidence="3" type="ORF">DX908_00185</name>
</gene>
<dbReference type="InterPro" id="IPR029058">
    <property type="entry name" value="AB_hydrolase_fold"/>
</dbReference>
<dbReference type="PANTHER" id="PTHR43798">
    <property type="entry name" value="MONOACYLGLYCEROL LIPASE"/>
    <property type="match status" value="1"/>
</dbReference>
<keyword evidence="1" id="KW-0472">Membrane</keyword>
<protein>
    <submittedName>
        <fullName evidence="3">Alpha/beta hydrolase</fullName>
    </submittedName>
</protein>
<sequence>MPHSLVFNIGLALTLFVILWSYWMERRVTRAKPPAGEMIKTSRGMMHVIRRGGSGEAAKTPIVLIHGSTTNALDMEMDMASRLEAERDVFIPDRPGHGFSDRSEDGWRLDVQAAQIHEALREAGIEKPIVLGQSYGGAVALRYALDYPQDISGLVLVAAVTHPWPGGVSWYNRVGINPLYGWLFRRTFIAIYGRYGSPRGVARALRGSKNANRYFTRTRVPLTFRPRHFLYNNEDIVRLYEQLFAMADRYDELDLPIEAVAGTHDMTVMTSIHARSLDSQIGGLNLEVIDGGGHALHHTHPDEVMEAIHRLDTRLANQGRSPLQGALRRLTSVFPGA</sequence>
<dbReference type="AlphaFoldDB" id="A0A371REF9"/>
<dbReference type="GO" id="GO:0016020">
    <property type="term" value="C:membrane"/>
    <property type="evidence" value="ECO:0007669"/>
    <property type="project" value="TreeGrafter"/>
</dbReference>
<dbReference type="SUPFAM" id="SSF53474">
    <property type="entry name" value="alpha/beta-Hydrolases"/>
    <property type="match status" value="1"/>
</dbReference>
<accession>A0A371REF9</accession>
<dbReference type="PRINTS" id="PR00111">
    <property type="entry name" value="ABHYDROLASE"/>
</dbReference>
<dbReference type="InterPro" id="IPR050266">
    <property type="entry name" value="AB_hydrolase_sf"/>
</dbReference>
<dbReference type="GO" id="GO:0016787">
    <property type="term" value="F:hydrolase activity"/>
    <property type="evidence" value="ECO:0007669"/>
    <property type="project" value="UniProtKB-KW"/>
</dbReference>
<keyword evidence="3" id="KW-0378">Hydrolase</keyword>
<dbReference type="InParanoid" id="A0A371REF9"/>